<dbReference type="GO" id="GO:0043386">
    <property type="term" value="P:mycotoxin biosynthetic process"/>
    <property type="evidence" value="ECO:0007669"/>
    <property type="project" value="InterPro"/>
</dbReference>
<keyword evidence="8" id="KW-0325">Glycoprotein</keyword>
<dbReference type="Proteomes" id="UP001283341">
    <property type="component" value="Unassembled WGS sequence"/>
</dbReference>
<evidence type="ECO:0000256" key="1">
    <source>
        <dbReference type="ARBA" id="ARBA00004167"/>
    </source>
</evidence>
<sequence>MYHVSEQTTRKQGDDGQGLLAAEQDADENTIRFEYDDSLDFSRTTDARRHGQSRLRERVIRGIIAVVSLAVGAGFGYWYGSPSSSPYLASSFGINTNTPIPREIFTDRHDVAFVPHPEFMGHSNEADDNWADLTMGSDTIYIDDPSLYGQKDAGIRAPFFTFTSPPAAAQELPNLNNFYVLKNLHQLHCVHMARKRYNQLVYGGNKVDPLSGSPIDEDWLTHLEHCFEYLRLSVMCADYMTLESDSPAGSPEEYTKDGLGWGVVHSCIDWQGLMEFQRNQMAVYNRTWKERA</sequence>
<keyword evidence="5" id="KW-0560">Oxidoreductase</keyword>
<comment type="pathway">
    <text evidence="2">Mycotoxin biosynthesis.</text>
</comment>
<evidence type="ECO:0000313" key="12">
    <source>
        <dbReference type="Proteomes" id="UP001283341"/>
    </source>
</evidence>
<organism evidence="11 12">
    <name type="scientific">Apodospora peruviana</name>
    <dbReference type="NCBI Taxonomy" id="516989"/>
    <lineage>
        <taxon>Eukaryota</taxon>
        <taxon>Fungi</taxon>
        <taxon>Dikarya</taxon>
        <taxon>Ascomycota</taxon>
        <taxon>Pezizomycotina</taxon>
        <taxon>Sordariomycetes</taxon>
        <taxon>Sordariomycetidae</taxon>
        <taxon>Sordariales</taxon>
        <taxon>Lasiosphaeriaceae</taxon>
        <taxon>Apodospora</taxon>
    </lineage>
</organism>
<gene>
    <name evidence="11" type="ORF">B0H66DRAFT_594499</name>
</gene>
<proteinExistence type="inferred from homology"/>
<evidence type="ECO:0000256" key="5">
    <source>
        <dbReference type="ARBA" id="ARBA00023002"/>
    </source>
</evidence>
<name>A0AAE0LZQ7_9PEZI</name>
<reference evidence="11" key="1">
    <citation type="journal article" date="2023" name="Mol. Phylogenet. Evol.">
        <title>Genome-scale phylogeny and comparative genomics of the fungal order Sordariales.</title>
        <authorList>
            <person name="Hensen N."/>
            <person name="Bonometti L."/>
            <person name="Westerberg I."/>
            <person name="Brannstrom I.O."/>
            <person name="Guillou S."/>
            <person name="Cros-Aarteil S."/>
            <person name="Calhoun S."/>
            <person name="Haridas S."/>
            <person name="Kuo A."/>
            <person name="Mondo S."/>
            <person name="Pangilinan J."/>
            <person name="Riley R."/>
            <person name="LaButti K."/>
            <person name="Andreopoulos B."/>
            <person name="Lipzen A."/>
            <person name="Chen C."/>
            <person name="Yan M."/>
            <person name="Daum C."/>
            <person name="Ng V."/>
            <person name="Clum A."/>
            <person name="Steindorff A."/>
            <person name="Ohm R.A."/>
            <person name="Martin F."/>
            <person name="Silar P."/>
            <person name="Natvig D.O."/>
            <person name="Lalanne C."/>
            <person name="Gautier V."/>
            <person name="Ament-Velasquez S.L."/>
            <person name="Kruys A."/>
            <person name="Hutchinson M.I."/>
            <person name="Powell A.J."/>
            <person name="Barry K."/>
            <person name="Miller A.N."/>
            <person name="Grigoriev I.V."/>
            <person name="Debuchy R."/>
            <person name="Gladieux P."/>
            <person name="Hiltunen Thoren M."/>
            <person name="Johannesson H."/>
        </authorList>
    </citation>
    <scope>NUCLEOTIDE SEQUENCE</scope>
    <source>
        <strain evidence="11">CBS 118394</strain>
    </source>
</reference>
<comment type="caution">
    <text evidence="11">The sequence shown here is derived from an EMBL/GenBank/DDBJ whole genome shotgun (WGS) entry which is preliminary data.</text>
</comment>
<evidence type="ECO:0008006" key="13">
    <source>
        <dbReference type="Google" id="ProtNLM"/>
    </source>
</evidence>
<dbReference type="EMBL" id="JAUEDM010000007">
    <property type="protein sequence ID" value="KAK3313638.1"/>
    <property type="molecule type" value="Genomic_DNA"/>
</dbReference>
<comment type="subcellular location">
    <subcellularLocation>
        <location evidence="1">Membrane</location>
        <topology evidence="1">Single-pass membrane protein</topology>
    </subcellularLocation>
</comment>
<dbReference type="GO" id="GO:0016020">
    <property type="term" value="C:membrane"/>
    <property type="evidence" value="ECO:0007669"/>
    <property type="project" value="UniProtKB-SubCell"/>
</dbReference>
<dbReference type="AlphaFoldDB" id="A0AAE0LZQ7"/>
<keyword evidence="7 10" id="KW-0472">Membrane</keyword>
<evidence type="ECO:0000256" key="4">
    <source>
        <dbReference type="ARBA" id="ARBA00022989"/>
    </source>
</evidence>
<accession>A0AAE0LZQ7</accession>
<dbReference type="PANTHER" id="PTHR33365">
    <property type="entry name" value="YALI0B05434P"/>
    <property type="match status" value="1"/>
</dbReference>
<evidence type="ECO:0000256" key="10">
    <source>
        <dbReference type="SAM" id="Phobius"/>
    </source>
</evidence>
<evidence type="ECO:0000256" key="9">
    <source>
        <dbReference type="ARBA" id="ARBA00035112"/>
    </source>
</evidence>
<protein>
    <recommendedName>
        <fullName evidence="13">Oxidase ustYa</fullName>
    </recommendedName>
</protein>
<evidence type="ECO:0000256" key="8">
    <source>
        <dbReference type="ARBA" id="ARBA00023180"/>
    </source>
</evidence>
<evidence type="ECO:0000256" key="3">
    <source>
        <dbReference type="ARBA" id="ARBA00022692"/>
    </source>
</evidence>
<feature type="transmembrane region" description="Helical" evidence="10">
    <location>
        <begin position="59"/>
        <end position="80"/>
    </location>
</feature>
<dbReference type="InterPro" id="IPR021765">
    <property type="entry name" value="UstYa-like"/>
</dbReference>
<evidence type="ECO:0000256" key="7">
    <source>
        <dbReference type="ARBA" id="ARBA00023136"/>
    </source>
</evidence>
<evidence type="ECO:0000256" key="2">
    <source>
        <dbReference type="ARBA" id="ARBA00004685"/>
    </source>
</evidence>
<evidence type="ECO:0000313" key="11">
    <source>
        <dbReference type="EMBL" id="KAK3313638.1"/>
    </source>
</evidence>
<dbReference type="Pfam" id="PF11807">
    <property type="entry name" value="UstYa"/>
    <property type="match status" value="1"/>
</dbReference>
<evidence type="ECO:0000256" key="6">
    <source>
        <dbReference type="ARBA" id="ARBA00023026"/>
    </source>
</evidence>
<reference evidence="11" key="2">
    <citation type="submission" date="2023-06" db="EMBL/GenBank/DDBJ databases">
        <authorList>
            <consortium name="Lawrence Berkeley National Laboratory"/>
            <person name="Haridas S."/>
            <person name="Hensen N."/>
            <person name="Bonometti L."/>
            <person name="Westerberg I."/>
            <person name="Brannstrom I.O."/>
            <person name="Guillou S."/>
            <person name="Cros-Aarteil S."/>
            <person name="Calhoun S."/>
            <person name="Kuo A."/>
            <person name="Mondo S."/>
            <person name="Pangilinan J."/>
            <person name="Riley R."/>
            <person name="Labutti K."/>
            <person name="Andreopoulos B."/>
            <person name="Lipzen A."/>
            <person name="Chen C."/>
            <person name="Yanf M."/>
            <person name="Daum C."/>
            <person name="Ng V."/>
            <person name="Clum A."/>
            <person name="Steindorff A."/>
            <person name="Ohm R."/>
            <person name="Martin F."/>
            <person name="Silar P."/>
            <person name="Natvig D."/>
            <person name="Lalanne C."/>
            <person name="Gautier V."/>
            <person name="Ament-Velasquez S.L."/>
            <person name="Kruys A."/>
            <person name="Hutchinson M.I."/>
            <person name="Powell A.J."/>
            <person name="Barry K."/>
            <person name="Miller A.N."/>
            <person name="Grigoriev I.V."/>
            <person name="Debuchy R."/>
            <person name="Gladieux P."/>
            <person name="Thoren M.H."/>
            <person name="Johannesson H."/>
        </authorList>
    </citation>
    <scope>NUCLEOTIDE SEQUENCE</scope>
    <source>
        <strain evidence="11">CBS 118394</strain>
    </source>
</reference>
<dbReference type="GO" id="GO:0016491">
    <property type="term" value="F:oxidoreductase activity"/>
    <property type="evidence" value="ECO:0007669"/>
    <property type="project" value="UniProtKB-KW"/>
</dbReference>
<keyword evidence="4 10" id="KW-1133">Transmembrane helix</keyword>
<dbReference type="PANTHER" id="PTHR33365:SF11">
    <property type="entry name" value="TAT PATHWAY SIGNAL SEQUENCE"/>
    <property type="match status" value="1"/>
</dbReference>
<comment type="similarity">
    <text evidence="9">Belongs to the ustYa family.</text>
</comment>
<keyword evidence="12" id="KW-1185">Reference proteome</keyword>
<keyword evidence="6" id="KW-0843">Virulence</keyword>
<keyword evidence="3 10" id="KW-0812">Transmembrane</keyword>